<dbReference type="PANTHER" id="PTHR22762:SF133">
    <property type="entry name" value="P-TYPE DOMAIN-CONTAINING PROTEIN"/>
    <property type="match status" value="1"/>
</dbReference>
<feature type="domain" description="Glycoside hydrolase family 31 TIM barrel" evidence="3">
    <location>
        <begin position="2"/>
        <end position="154"/>
    </location>
</feature>
<dbReference type="InterPro" id="IPR000322">
    <property type="entry name" value="Glyco_hydro_31_TIM"/>
</dbReference>
<dbReference type="AlphaFoldDB" id="A0A914DF41"/>
<dbReference type="SUPFAM" id="SSF51445">
    <property type="entry name" value="(Trans)glycosidases"/>
    <property type="match status" value="1"/>
</dbReference>
<evidence type="ECO:0000259" key="3">
    <source>
        <dbReference type="Pfam" id="PF01055"/>
    </source>
</evidence>
<keyword evidence="2" id="KW-0378">Hydrolase</keyword>
<protein>
    <submittedName>
        <fullName evidence="5">Alpha-glucosidase</fullName>
    </submittedName>
</protein>
<dbReference type="GO" id="GO:0005975">
    <property type="term" value="P:carbohydrate metabolic process"/>
    <property type="evidence" value="ECO:0007669"/>
    <property type="project" value="InterPro"/>
</dbReference>
<organism evidence="4 5">
    <name type="scientific">Acrobeloides nanus</name>
    <dbReference type="NCBI Taxonomy" id="290746"/>
    <lineage>
        <taxon>Eukaryota</taxon>
        <taxon>Metazoa</taxon>
        <taxon>Ecdysozoa</taxon>
        <taxon>Nematoda</taxon>
        <taxon>Chromadorea</taxon>
        <taxon>Rhabditida</taxon>
        <taxon>Tylenchina</taxon>
        <taxon>Cephalobomorpha</taxon>
        <taxon>Cephaloboidea</taxon>
        <taxon>Cephalobidae</taxon>
        <taxon>Acrobeloides</taxon>
    </lineage>
</organism>
<dbReference type="WBParaSite" id="ACRNAN_scaffold2517.g11829.t1">
    <property type="protein sequence ID" value="ACRNAN_scaffold2517.g11829.t1"/>
    <property type="gene ID" value="ACRNAN_scaffold2517.g11829"/>
</dbReference>
<dbReference type="Proteomes" id="UP000887540">
    <property type="component" value="Unplaced"/>
</dbReference>
<dbReference type="PANTHER" id="PTHR22762">
    <property type="entry name" value="ALPHA-GLUCOSIDASE"/>
    <property type="match status" value="1"/>
</dbReference>
<comment type="similarity">
    <text evidence="1 2">Belongs to the glycosyl hydrolase 31 family.</text>
</comment>
<evidence type="ECO:0000313" key="5">
    <source>
        <dbReference type="WBParaSite" id="ACRNAN_scaffold2517.g11829.t1"/>
    </source>
</evidence>
<sequence>ICKFGYLSTSEVETVVNRTVSNGIPFDVAWVDINYANGSKDFTLNKTSFGGLPAYADYLHSQNMKLIVIVDPGIAVDYEVFERGLQQGASFIEWASSELVPNDVNGKYPLTNNTNLMLGAVWPLVHVAFPDFLDPTGNTTKWWINEFTAFHQQNLILPTLDNIEIFGYAYSPNIATAKLNGNPVQILSSSYSPFTQVLNISSPALIDLNKNRPNWILTWNNVGVANEKDGIVGDKTGNADS</sequence>
<proteinExistence type="inferred from homology"/>
<dbReference type="GO" id="GO:0004558">
    <property type="term" value="F:alpha-1,4-glucosidase activity"/>
    <property type="evidence" value="ECO:0007669"/>
    <property type="project" value="TreeGrafter"/>
</dbReference>
<keyword evidence="2" id="KW-0326">Glycosidase</keyword>
<name>A0A914DF41_9BILA</name>
<evidence type="ECO:0000256" key="1">
    <source>
        <dbReference type="ARBA" id="ARBA00007806"/>
    </source>
</evidence>
<accession>A0A914DF41</accession>
<dbReference type="InterPro" id="IPR017853">
    <property type="entry name" value="GH"/>
</dbReference>
<reference evidence="5" key="1">
    <citation type="submission" date="2022-11" db="UniProtKB">
        <authorList>
            <consortium name="WormBaseParasite"/>
        </authorList>
    </citation>
    <scope>IDENTIFICATION</scope>
</reference>
<dbReference type="Gene3D" id="3.20.20.80">
    <property type="entry name" value="Glycosidases"/>
    <property type="match status" value="1"/>
</dbReference>
<keyword evidence="4" id="KW-1185">Reference proteome</keyword>
<evidence type="ECO:0000256" key="2">
    <source>
        <dbReference type="RuleBase" id="RU361185"/>
    </source>
</evidence>
<dbReference type="Pfam" id="PF01055">
    <property type="entry name" value="Glyco_hydro_31_2nd"/>
    <property type="match status" value="1"/>
</dbReference>
<evidence type="ECO:0000313" key="4">
    <source>
        <dbReference type="Proteomes" id="UP000887540"/>
    </source>
</evidence>